<keyword evidence="1" id="KW-0472">Membrane</keyword>
<dbReference type="RefSeq" id="WP_244716139.1">
    <property type="nucleotide sequence ID" value="NZ_CP095049.1"/>
</dbReference>
<protein>
    <submittedName>
        <fullName evidence="2">DUF3592 domain-containing protein</fullName>
    </submittedName>
</protein>
<name>A0ABY4F6L3_9BACT</name>
<keyword evidence="3" id="KW-1185">Reference proteome</keyword>
<dbReference type="EMBL" id="CP095049">
    <property type="protein sequence ID" value="UOQ52300.1"/>
    <property type="molecule type" value="Genomic_DNA"/>
</dbReference>
<evidence type="ECO:0000256" key="1">
    <source>
        <dbReference type="SAM" id="Phobius"/>
    </source>
</evidence>
<evidence type="ECO:0000313" key="3">
    <source>
        <dbReference type="Proteomes" id="UP000831785"/>
    </source>
</evidence>
<keyword evidence="1" id="KW-0812">Transmembrane</keyword>
<evidence type="ECO:0000313" key="2">
    <source>
        <dbReference type="EMBL" id="UOQ52300.1"/>
    </source>
</evidence>
<dbReference type="Proteomes" id="UP000831785">
    <property type="component" value="Chromosome"/>
</dbReference>
<sequence length="140" mass="15524">MKLALALLPYLKALLALLPGTWVLIGSLRLRRQNQYFLVHGRQITGRVTSINASQGQRGTAYRAQISYHPPEAATPQTTTLFVDADCFEGAYMRLYYDPQRPTQVSLAEDVAPHKELIPLLVGGFLFVGGLLYALSLFTT</sequence>
<proteinExistence type="predicted"/>
<accession>A0ABY4F6L3</accession>
<reference evidence="2 3" key="1">
    <citation type="submission" date="2022-04" db="EMBL/GenBank/DDBJ databases">
        <title>Hymenobacter sp. isolated from the air.</title>
        <authorList>
            <person name="Won M."/>
            <person name="Lee C.-M."/>
            <person name="Woen H.-Y."/>
            <person name="Kwon S.-W."/>
        </authorList>
    </citation>
    <scope>NUCLEOTIDE SEQUENCE [LARGE SCALE GENOMIC DNA]</scope>
    <source>
        <strain evidence="3">5116 S-27</strain>
    </source>
</reference>
<feature type="transmembrane region" description="Helical" evidence="1">
    <location>
        <begin position="117"/>
        <end position="138"/>
    </location>
</feature>
<keyword evidence="1" id="KW-1133">Transmembrane helix</keyword>
<gene>
    <name evidence="2" type="ORF">MUN80_21380</name>
</gene>
<organism evidence="2 3">
    <name type="scientific">Hymenobacter cellulosivorans</name>
    <dbReference type="NCBI Taxonomy" id="2932249"/>
    <lineage>
        <taxon>Bacteria</taxon>
        <taxon>Pseudomonadati</taxon>
        <taxon>Bacteroidota</taxon>
        <taxon>Cytophagia</taxon>
        <taxon>Cytophagales</taxon>
        <taxon>Hymenobacteraceae</taxon>
        <taxon>Hymenobacter</taxon>
    </lineage>
</organism>